<dbReference type="CDD" id="cd10527">
    <property type="entry name" value="SET_LSMT"/>
    <property type="match status" value="1"/>
</dbReference>
<dbReference type="Gene3D" id="3.90.1410.10">
    <property type="entry name" value="set domain protein methyltransferase, domain 1"/>
    <property type="match status" value="1"/>
</dbReference>
<keyword evidence="1" id="KW-0732">Signal</keyword>
<protein>
    <submittedName>
        <fullName evidence="3">SET domain-containing protein</fullName>
    </submittedName>
</protein>
<dbReference type="InterPro" id="IPR046341">
    <property type="entry name" value="SET_dom_sf"/>
</dbReference>
<feature type="signal peptide" evidence="1">
    <location>
        <begin position="1"/>
        <end position="19"/>
    </location>
</feature>
<dbReference type="InterPro" id="IPR001214">
    <property type="entry name" value="SET_dom"/>
</dbReference>
<evidence type="ECO:0000256" key="1">
    <source>
        <dbReference type="SAM" id="SignalP"/>
    </source>
</evidence>
<dbReference type="PANTHER" id="PTHR13271:SF151">
    <property type="entry name" value="SET DOMAIN-CONTAINING PROTEIN 4"/>
    <property type="match status" value="1"/>
</dbReference>
<reference evidence="3 4" key="1">
    <citation type="submission" date="2020-02" db="EMBL/GenBank/DDBJ databases">
        <title>Draft genome sequence of Haematococcus lacustris strain NIES-144.</title>
        <authorList>
            <person name="Morimoto D."/>
            <person name="Nakagawa S."/>
            <person name="Yoshida T."/>
            <person name="Sawayama S."/>
        </authorList>
    </citation>
    <scope>NUCLEOTIDE SEQUENCE [LARGE SCALE GENOMIC DNA]</scope>
    <source>
        <strain evidence="3 4">NIES-144</strain>
    </source>
</reference>
<dbReference type="Proteomes" id="UP000485058">
    <property type="component" value="Unassembled WGS sequence"/>
</dbReference>
<feature type="chain" id="PRO_5025433223" evidence="1">
    <location>
        <begin position="20"/>
        <end position="290"/>
    </location>
</feature>
<dbReference type="EMBL" id="BLLF01000897">
    <property type="protein sequence ID" value="GFH15767.1"/>
    <property type="molecule type" value="Genomic_DNA"/>
</dbReference>
<dbReference type="PANTHER" id="PTHR13271">
    <property type="entry name" value="UNCHARACTERIZED PUTATIVE METHYLTRANSFERASE"/>
    <property type="match status" value="1"/>
</dbReference>
<name>A0A699YZU2_HAELA</name>
<proteinExistence type="predicted"/>
<dbReference type="PROSITE" id="PS50280">
    <property type="entry name" value="SET"/>
    <property type="match status" value="1"/>
</dbReference>
<dbReference type="AlphaFoldDB" id="A0A699YZU2"/>
<feature type="non-terminal residue" evidence="3">
    <location>
        <position position="290"/>
    </location>
</feature>
<dbReference type="SUPFAM" id="SSF82199">
    <property type="entry name" value="SET domain"/>
    <property type="match status" value="1"/>
</dbReference>
<feature type="domain" description="SET" evidence="2">
    <location>
        <begin position="37"/>
        <end position="243"/>
    </location>
</feature>
<evidence type="ECO:0000313" key="4">
    <source>
        <dbReference type="Proteomes" id="UP000485058"/>
    </source>
</evidence>
<dbReference type="Pfam" id="PF00856">
    <property type="entry name" value="SET"/>
    <property type="match status" value="1"/>
</dbReference>
<dbReference type="InterPro" id="IPR050600">
    <property type="entry name" value="SETD3_SETD6_MTase"/>
</dbReference>
<accession>A0A699YZU2</accession>
<comment type="caution">
    <text evidence="3">The sequence shown here is derived from an EMBL/GenBank/DDBJ whole genome shotgun (WGS) entry which is preliminary data.</text>
</comment>
<gene>
    <name evidence="3" type="ORF">HaLaN_12059</name>
</gene>
<dbReference type="GO" id="GO:0016279">
    <property type="term" value="F:protein-lysine N-methyltransferase activity"/>
    <property type="evidence" value="ECO:0007669"/>
    <property type="project" value="TreeGrafter"/>
</dbReference>
<evidence type="ECO:0000259" key="2">
    <source>
        <dbReference type="PROSITE" id="PS50280"/>
    </source>
</evidence>
<feature type="non-terminal residue" evidence="3">
    <location>
        <position position="1"/>
    </location>
</feature>
<organism evidence="3 4">
    <name type="scientific">Haematococcus lacustris</name>
    <name type="common">Green alga</name>
    <name type="synonym">Haematococcus pluvialis</name>
    <dbReference type="NCBI Taxonomy" id="44745"/>
    <lineage>
        <taxon>Eukaryota</taxon>
        <taxon>Viridiplantae</taxon>
        <taxon>Chlorophyta</taxon>
        <taxon>core chlorophytes</taxon>
        <taxon>Chlorophyceae</taxon>
        <taxon>CS clade</taxon>
        <taxon>Chlamydomonadales</taxon>
        <taxon>Haematococcaceae</taxon>
        <taxon>Haematococcus</taxon>
    </lineage>
</organism>
<evidence type="ECO:0000313" key="3">
    <source>
        <dbReference type="EMBL" id="GFH15767.1"/>
    </source>
</evidence>
<sequence length="290" mass="32883">MRVSLGCIVTLVLIAISAGEPQLNGMRDLEAWVIAHGGMTKAEYGYNKRGFRGIFAKEAIKKGDPIMIIPASCSINVGSLTGSFLTPSLLLLRELRHPDSRFKPYLNIFPKRDEVVNACNLDKKYWHMLPAPLLNMVQGWQGHMEAALNGEVNLHLEYTPREVLGNINGSLTLDDLKYACALSSTRYVSTNARQRLMMFPLFDLMNHQHQCLHFLSNYDEADEEQVIAGKDVEAGEELCYGYGTMRDDYAVMHYGFLPDLEDPPRLLELDHHQYDSSSMHQSNLIEERFE</sequence>
<keyword evidence="4" id="KW-1185">Reference proteome</keyword>